<evidence type="ECO:0000313" key="3">
    <source>
        <dbReference type="Proteomes" id="UP000663879"/>
    </source>
</evidence>
<dbReference type="AlphaFoldDB" id="A0A814I8B9"/>
<accession>A0A814I8B9</accession>
<dbReference type="GO" id="GO:0015074">
    <property type="term" value="P:DNA integration"/>
    <property type="evidence" value="ECO:0007669"/>
    <property type="project" value="InterPro"/>
</dbReference>
<comment type="caution">
    <text evidence="2">The sequence shown here is derived from an EMBL/GenBank/DDBJ whole genome shotgun (WGS) entry which is preliminary data.</text>
</comment>
<reference evidence="2" key="1">
    <citation type="submission" date="2021-02" db="EMBL/GenBank/DDBJ databases">
        <authorList>
            <person name="Nowell W R."/>
        </authorList>
    </citation>
    <scope>NUCLEOTIDE SEQUENCE</scope>
    <source>
        <strain evidence="2">Ploen Becks lab</strain>
    </source>
</reference>
<dbReference type="InterPro" id="IPR050951">
    <property type="entry name" value="Retrovirus_Pol_polyprotein"/>
</dbReference>
<dbReference type="InterPro" id="IPR036397">
    <property type="entry name" value="RNaseH_sf"/>
</dbReference>
<dbReference type="GO" id="GO:0003676">
    <property type="term" value="F:nucleic acid binding"/>
    <property type="evidence" value="ECO:0007669"/>
    <property type="project" value="InterPro"/>
</dbReference>
<keyword evidence="3" id="KW-1185">Reference proteome</keyword>
<feature type="domain" description="Integrase catalytic" evidence="1">
    <location>
        <begin position="133"/>
        <end position="233"/>
    </location>
</feature>
<dbReference type="EMBL" id="CAJNOC010004391">
    <property type="protein sequence ID" value="CAF1020107.1"/>
    <property type="molecule type" value="Genomic_DNA"/>
</dbReference>
<dbReference type="Proteomes" id="UP000663879">
    <property type="component" value="Unassembled WGS sequence"/>
</dbReference>
<dbReference type="SUPFAM" id="SSF53098">
    <property type="entry name" value="Ribonuclease H-like"/>
    <property type="match status" value="1"/>
</dbReference>
<proteinExistence type="predicted"/>
<evidence type="ECO:0000259" key="1">
    <source>
        <dbReference type="PROSITE" id="PS50994"/>
    </source>
</evidence>
<dbReference type="PANTHER" id="PTHR37984">
    <property type="entry name" value="PROTEIN CBG26694"/>
    <property type="match status" value="1"/>
</dbReference>
<organism evidence="2 3">
    <name type="scientific">Brachionus calyciflorus</name>
    <dbReference type="NCBI Taxonomy" id="104777"/>
    <lineage>
        <taxon>Eukaryota</taxon>
        <taxon>Metazoa</taxon>
        <taxon>Spiralia</taxon>
        <taxon>Gnathifera</taxon>
        <taxon>Rotifera</taxon>
        <taxon>Eurotatoria</taxon>
        <taxon>Monogononta</taxon>
        <taxon>Pseudotrocha</taxon>
        <taxon>Ploima</taxon>
        <taxon>Brachionidae</taxon>
        <taxon>Brachionus</taxon>
    </lineage>
</organism>
<sequence>MGRISRLMNKIQDQDFTFVYQPGPKNITADWLSRPEDKVKSIDIKTSELIFSSSVNWIAEQRNDYYLKKMIDLLLDGNLSGKSIRDQIQDSRICTSILKISDKLSILDDVLVVKLEDGTTRKVVPRHLVNCVLELFHENPLAGHRDFEKTFEMISAELCHLCSIKKLNLTFYHPSSNGQVERMVKTIKQIITMYVNISHNNWDEFLQASVSAYNCSKQSSIKYSPYEVLFGLKDMGCYVNRLKKSLSEINKVVKSNLDVAHVRQKACYDKLVKNILVFSVGDLVILINERLNFKVKCLEDNRVFVVHYNRLLPFKSRDDNLEFSKLWNSMCNNGVQTVRRAKVDLENELIFELDFFSLLVASAPVVDSCLLEFRDSFNFDEADYPVRSFKCDVCERTFEIRGLKQHKTKMGHTELLRPDGLDVMENNLDMEIGLGVEDIRCQFCNTMFKSVRGVNQHQRLSGCC</sequence>
<dbReference type="InterPro" id="IPR001584">
    <property type="entry name" value="Integrase_cat-core"/>
</dbReference>
<dbReference type="InterPro" id="IPR012337">
    <property type="entry name" value="RNaseH-like_sf"/>
</dbReference>
<gene>
    <name evidence="2" type="ORF">OXX778_LOCUS17336</name>
</gene>
<dbReference type="PROSITE" id="PS50994">
    <property type="entry name" value="INTEGRASE"/>
    <property type="match status" value="1"/>
</dbReference>
<dbReference type="OrthoDB" id="116216at2759"/>
<evidence type="ECO:0000313" key="2">
    <source>
        <dbReference type="EMBL" id="CAF1020107.1"/>
    </source>
</evidence>
<dbReference type="Gene3D" id="3.30.420.10">
    <property type="entry name" value="Ribonuclease H-like superfamily/Ribonuclease H"/>
    <property type="match status" value="1"/>
</dbReference>
<dbReference type="PANTHER" id="PTHR37984:SF5">
    <property type="entry name" value="PROTEIN NYNRIN-LIKE"/>
    <property type="match status" value="1"/>
</dbReference>
<name>A0A814I8B9_9BILA</name>
<protein>
    <recommendedName>
        <fullName evidence="1">Integrase catalytic domain-containing protein</fullName>
    </recommendedName>
</protein>
<dbReference type="Gene3D" id="3.30.160.60">
    <property type="entry name" value="Classic Zinc Finger"/>
    <property type="match status" value="1"/>
</dbReference>